<dbReference type="InterPro" id="IPR023346">
    <property type="entry name" value="Lysozyme-like_dom_sf"/>
</dbReference>
<dbReference type="PANTHER" id="PTHR30163:SF9">
    <property type="entry name" value="MEMBRANE-BOUND LYTIC MUREIN TRANSGLYCOSYLASE B"/>
    <property type="match status" value="1"/>
</dbReference>
<dbReference type="Gene3D" id="1.10.530.10">
    <property type="match status" value="1"/>
</dbReference>
<keyword evidence="3" id="KW-1185">Reference proteome</keyword>
<gene>
    <name evidence="2" type="primary">mltB</name>
    <name evidence="2" type="ORF">PQR66_01410</name>
</gene>
<evidence type="ECO:0000313" key="3">
    <source>
        <dbReference type="Proteomes" id="UP001629249"/>
    </source>
</evidence>
<protein>
    <submittedName>
        <fullName evidence="2">Lytic murein transglycosylase B</fullName>
    </submittedName>
</protein>
<accession>A0ABW8ZEQ8</accession>
<dbReference type="Gene3D" id="1.10.8.350">
    <property type="entry name" value="Bacterial muramidase"/>
    <property type="match status" value="1"/>
</dbReference>
<reference evidence="2 3" key="1">
    <citation type="journal article" date="2024" name="Chem. Sci.">
        <title>Discovery of megapolipeptins by genome mining of a Burkholderiales bacteria collection.</title>
        <authorList>
            <person name="Paulo B.S."/>
            <person name="Recchia M.J.J."/>
            <person name="Lee S."/>
            <person name="Fergusson C.H."/>
            <person name="Romanowski S.B."/>
            <person name="Hernandez A."/>
            <person name="Krull N."/>
            <person name="Liu D.Y."/>
            <person name="Cavanagh H."/>
            <person name="Bos A."/>
            <person name="Gray C.A."/>
            <person name="Murphy B.T."/>
            <person name="Linington R.G."/>
            <person name="Eustaquio A.S."/>
        </authorList>
    </citation>
    <scope>NUCLEOTIDE SEQUENCE [LARGE SCALE GENOMIC DNA]</scope>
    <source>
        <strain evidence="2 3">RL16-012-BIC-B</strain>
    </source>
</reference>
<dbReference type="Proteomes" id="UP001629249">
    <property type="component" value="Unassembled WGS sequence"/>
</dbReference>
<dbReference type="RefSeq" id="WP_408325954.1">
    <property type="nucleotide sequence ID" value="NZ_JAQQFH010000001.1"/>
</dbReference>
<feature type="domain" description="Transglycosylase SLT" evidence="1">
    <location>
        <begin position="47"/>
        <end position="354"/>
    </location>
</feature>
<sequence length="383" mass="41781">MFMATSPAIAQSVTKKPLLVAQSQPQPAVPQGQTFEEEIIPQRYANNANVDAFISDMAARYDFDEASLHALFARVSYSATAVKLVTPSPSPSIKNWRVYQSRFLDPVRINAGVRFWRANQATLQRAYEEFGVPPEVIVGIIGVETIYGRFMGNFRVLDALTTLTFDYPNTANRADRQATFRKNLEDYLVWTRDSQIDPTTVLGSYTGAIGIPQFLPSSIVEYAVNYDGNKQIDLRTSQADAIGSVANYLRQNGWENGRPVVWKIGSDAGSLGVAQAAADGKPEPHWPLDQLLRAGLLLNEPGVDIAAEAGTPVTVVDLPSPGRGTEYMLGLKNFYVLTRYNRSFFYALAVYQLGLRVKAQMEASDAANNAGSGNAAAPGAASQ</sequence>
<dbReference type="SUPFAM" id="SSF53955">
    <property type="entry name" value="Lysozyme-like"/>
    <property type="match status" value="1"/>
</dbReference>
<dbReference type="Pfam" id="PF13406">
    <property type="entry name" value="SLT_2"/>
    <property type="match status" value="1"/>
</dbReference>
<evidence type="ECO:0000313" key="2">
    <source>
        <dbReference type="EMBL" id="MFL9881667.1"/>
    </source>
</evidence>
<evidence type="ECO:0000259" key="1">
    <source>
        <dbReference type="Pfam" id="PF13406"/>
    </source>
</evidence>
<dbReference type="PANTHER" id="PTHR30163">
    <property type="entry name" value="MEMBRANE-BOUND LYTIC MUREIN TRANSGLYCOSYLASE B"/>
    <property type="match status" value="1"/>
</dbReference>
<dbReference type="InterPro" id="IPR011757">
    <property type="entry name" value="Lytic_transglycosylase_MltB"/>
</dbReference>
<dbReference type="InterPro" id="IPR031304">
    <property type="entry name" value="SLT_2"/>
</dbReference>
<dbReference type="InterPro" id="IPR043426">
    <property type="entry name" value="MltB-like"/>
</dbReference>
<dbReference type="NCBIfam" id="TIGR02282">
    <property type="entry name" value="MltB"/>
    <property type="match status" value="1"/>
</dbReference>
<organism evidence="2 3">
    <name type="scientific">Paraburkholderia agricolaris</name>
    <dbReference type="NCBI Taxonomy" id="2152888"/>
    <lineage>
        <taxon>Bacteria</taxon>
        <taxon>Pseudomonadati</taxon>
        <taxon>Pseudomonadota</taxon>
        <taxon>Betaproteobacteria</taxon>
        <taxon>Burkholderiales</taxon>
        <taxon>Burkholderiaceae</taxon>
        <taxon>Paraburkholderia</taxon>
    </lineage>
</organism>
<comment type="caution">
    <text evidence="2">The sequence shown here is derived from an EMBL/GenBank/DDBJ whole genome shotgun (WGS) entry which is preliminary data.</text>
</comment>
<proteinExistence type="predicted"/>
<name>A0ABW8ZEQ8_9BURK</name>
<dbReference type="EMBL" id="JAQQFN010000001">
    <property type="protein sequence ID" value="MFL9881667.1"/>
    <property type="molecule type" value="Genomic_DNA"/>
</dbReference>